<dbReference type="InterPro" id="IPR001412">
    <property type="entry name" value="aa-tRNA-synth_I_CS"/>
</dbReference>
<keyword evidence="3 9" id="KW-0436">Ligase</keyword>
<feature type="non-terminal residue" evidence="10">
    <location>
        <position position="267"/>
    </location>
</feature>
<dbReference type="PRINTS" id="PR01039">
    <property type="entry name" value="TRNASYNTHTRP"/>
</dbReference>
<dbReference type="SUPFAM" id="SSF52374">
    <property type="entry name" value="Nucleotidylyl transferase"/>
    <property type="match status" value="1"/>
</dbReference>
<dbReference type="GO" id="GO:0005524">
    <property type="term" value="F:ATP binding"/>
    <property type="evidence" value="ECO:0007669"/>
    <property type="project" value="UniProtKB-KW"/>
</dbReference>
<dbReference type="Gene3D" id="3.40.50.620">
    <property type="entry name" value="HUPs"/>
    <property type="match status" value="1"/>
</dbReference>
<dbReference type="EC" id="6.1.1.2" evidence="2 8"/>
<evidence type="ECO:0000256" key="5">
    <source>
        <dbReference type="ARBA" id="ARBA00022840"/>
    </source>
</evidence>
<dbReference type="InterPro" id="IPR002306">
    <property type="entry name" value="Trp-tRNA-ligase"/>
</dbReference>
<dbReference type="PANTHER" id="PTHR43766">
    <property type="entry name" value="TRYPTOPHAN--TRNA LIGASE, MITOCHONDRIAL"/>
    <property type="match status" value="1"/>
</dbReference>
<protein>
    <recommendedName>
        <fullName evidence="2 8">Tryptophan--tRNA ligase</fullName>
        <ecNumber evidence="2 8">6.1.1.2</ecNumber>
    </recommendedName>
</protein>
<name>A0A7Y2E9B6_UNCEI</name>
<evidence type="ECO:0000256" key="8">
    <source>
        <dbReference type="NCBIfam" id="TIGR00233"/>
    </source>
</evidence>
<dbReference type="InterPro" id="IPR014729">
    <property type="entry name" value="Rossmann-like_a/b/a_fold"/>
</dbReference>
<dbReference type="CDD" id="cd00806">
    <property type="entry name" value="TrpRS_core"/>
    <property type="match status" value="1"/>
</dbReference>
<comment type="caution">
    <text evidence="10">The sequence shown here is derived from an EMBL/GenBank/DDBJ whole genome shotgun (WGS) entry which is preliminary data.</text>
</comment>
<dbReference type="PROSITE" id="PS00178">
    <property type="entry name" value="AA_TRNA_LIGASE_I"/>
    <property type="match status" value="1"/>
</dbReference>
<evidence type="ECO:0000313" key="10">
    <source>
        <dbReference type="EMBL" id="NNF07623.1"/>
    </source>
</evidence>
<evidence type="ECO:0000256" key="9">
    <source>
        <dbReference type="RuleBase" id="RU363036"/>
    </source>
</evidence>
<proteinExistence type="inferred from homology"/>
<dbReference type="Gene3D" id="1.10.240.10">
    <property type="entry name" value="Tyrosyl-Transfer RNA Synthetase"/>
    <property type="match status" value="1"/>
</dbReference>
<comment type="similarity">
    <text evidence="1 9">Belongs to the class-I aminoacyl-tRNA synthetase family.</text>
</comment>
<dbReference type="Pfam" id="PF00579">
    <property type="entry name" value="tRNA-synt_1b"/>
    <property type="match status" value="1"/>
</dbReference>
<evidence type="ECO:0000256" key="7">
    <source>
        <dbReference type="ARBA" id="ARBA00023146"/>
    </source>
</evidence>
<evidence type="ECO:0000256" key="3">
    <source>
        <dbReference type="ARBA" id="ARBA00022598"/>
    </source>
</evidence>
<dbReference type="GO" id="GO:0004830">
    <property type="term" value="F:tryptophan-tRNA ligase activity"/>
    <property type="evidence" value="ECO:0007669"/>
    <property type="project" value="UniProtKB-UniRule"/>
</dbReference>
<sequence>MNRVFSGIQPTGTLHLGNYLGAVANWVALQENTSIDRIYCVVDYHAITADYDPKDLMKRSVNLARDLLACGLDPEKSALFVQSQIPEHTELAWIFQACTSYGELQRMTQFKSKGDTQSFVSAGLFTYPVLQAADILLYDANMVPVGEDQVQHLELTRGIARRFNTLYGECFPDVKPLLTEAPRIMSLKNPEQKMSKSSGEGHFLALDAPENETAKMIKRAVTDTGPAEDGEMSPGVANLFTILKALGATEAHTSLMADYEGGSLRYG</sequence>
<dbReference type="InterPro" id="IPR050203">
    <property type="entry name" value="Trp-tRNA_synthetase"/>
</dbReference>
<accession>A0A7Y2E9B6</accession>
<keyword evidence="6 9" id="KW-0648">Protein biosynthesis</keyword>
<organism evidence="10 11">
    <name type="scientific">Eiseniibacteriota bacterium</name>
    <dbReference type="NCBI Taxonomy" id="2212470"/>
    <lineage>
        <taxon>Bacteria</taxon>
        <taxon>Candidatus Eiseniibacteriota</taxon>
    </lineage>
</organism>
<keyword evidence="4 9" id="KW-0547">Nucleotide-binding</keyword>
<evidence type="ECO:0000256" key="4">
    <source>
        <dbReference type="ARBA" id="ARBA00022741"/>
    </source>
</evidence>
<evidence type="ECO:0000256" key="6">
    <source>
        <dbReference type="ARBA" id="ARBA00022917"/>
    </source>
</evidence>
<evidence type="ECO:0000313" key="11">
    <source>
        <dbReference type="Proteomes" id="UP000547674"/>
    </source>
</evidence>
<evidence type="ECO:0000256" key="1">
    <source>
        <dbReference type="ARBA" id="ARBA00005594"/>
    </source>
</evidence>
<evidence type="ECO:0000256" key="2">
    <source>
        <dbReference type="ARBA" id="ARBA00013161"/>
    </source>
</evidence>
<keyword evidence="7 9" id="KW-0030">Aminoacyl-tRNA synthetase</keyword>
<dbReference type="NCBIfam" id="TIGR00233">
    <property type="entry name" value="trpS"/>
    <property type="match status" value="1"/>
</dbReference>
<dbReference type="EMBL" id="JABDJR010000509">
    <property type="protein sequence ID" value="NNF07623.1"/>
    <property type="molecule type" value="Genomic_DNA"/>
</dbReference>
<dbReference type="GO" id="GO:0006436">
    <property type="term" value="P:tryptophanyl-tRNA aminoacylation"/>
    <property type="evidence" value="ECO:0007669"/>
    <property type="project" value="UniProtKB-UniRule"/>
</dbReference>
<reference evidence="10 11" key="1">
    <citation type="submission" date="2020-03" db="EMBL/GenBank/DDBJ databases">
        <title>Metabolic flexibility allows generalist bacteria to become dominant in a frequently disturbed ecosystem.</title>
        <authorList>
            <person name="Chen Y.-J."/>
            <person name="Leung P.M."/>
            <person name="Bay S.K."/>
            <person name="Hugenholtz P."/>
            <person name="Kessler A.J."/>
            <person name="Shelley G."/>
            <person name="Waite D.W."/>
            <person name="Cook P.L."/>
            <person name="Greening C."/>
        </authorList>
    </citation>
    <scope>NUCLEOTIDE SEQUENCE [LARGE SCALE GENOMIC DNA]</scope>
    <source>
        <strain evidence="10">SS_bin_28</strain>
    </source>
</reference>
<keyword evidence="5 9" id="KW-0067">ATP-binding</keyword>
<dbReference type="InterPro" id="IPR002305">
    <property type="entry name" value="aa-tRNA-synth_Ic"/>
</dbReference>
<dbReference type="GO" id="GO:0005829">
    <property type="term" value="C:cytosol"/>
    <property type="evidence" value="ECO:0007669"/>
    <property type="project" value="TreeGrafter"/>
</dbReference>
<dbReference type="Proteomes" id="UP000547674">
    <property type="component" value="Unassembled WGS sequence"/>
</dbReference>
<gene>
    <name evidence="10" type="primary">trpS</name>
    <name evidence="10" type="ORF">HKN21_12745</name>
</gene>
<dbReference type="PANTHER" id="PTHR43766:SF1">
    <property type="entry name" value="TRYPTOPHAN--TRNA LIGASE, MITOCHONDRIAL"/>
    <property type="match status" value="1"/>
</dbReference>
<dbReference type="AlphaFoldDB" id="A0A7Y2E9B6"/>